<feature type="compositionally biased region" description="Basic and acidic residues" evidence="1">
    <location>
        <begin position="48"/>
        <end position="76"/>
    </location>
</feature>
<evidence type="ECO:0000256" key="1">
    <source>
        <dbReference type="SAM" id="MobiDB-lite"/>
    </source>
</evidence>
<reference evidence="2" key="1">
    <citation type="journal article" date="2022" name="bioRxiv">
        <title>Sequencing and chromosome-scale assembly of the giantPleurodeles waltlgenome.</title>
        <authorList>
            <person name="Brown T."/>
            <person name="Elewa A."/>
            <person name="Iarovenko S."/>
            <person name="Subramanian E."/>
            <person name="Araus A.J."/>
            <person name="Petzold A."/>
            <person name="Susuki M."/>
            <person name="Suzuki K.-i.T."/>
            <person name="Hayashi T."/>
            <person name="Toyoda A."/>
            <person name="Oliveira C."/>
            <person name="Osipova E."/>
            <person name="Leigh N.D."/>
            <person name="Simon A."/>
            <person name="Yun M.H."/>
        </authorList>
    </citation>
    <scope>NUCLEOTIDE SEQUENCE</scope>
    <source>
        <strain evidence="2">20211129_DDA</strain>
        <tissue evidence="2">Liver</tissue>
    </source>
</reference>
<organism evidence="2 3">
    <name type="scientific">Pleurodeles waltl</name>
    <name type="common">Iberian ribbed newt</name>
    <dbReference type="NCBI Taxonomy" id="8319"/>
    <lineage>
        <taxon>Eukaryota</taxon>
        <taxon>Metazoa</taxon>
        <taxon>Chordata</taxon>
        <taxon>Craniata</taxon>
        <taxon>Vertebrata</taxon>
        <taxon>Euteleostomi</taxon>
        <taxon>Amphibia</taxon>
        <taxon>Batrachia</taxon>
        <taxon>Caudata</taxon>
        <taxon>Salamandroidea</taxon>
        <taxon>Salamandridae</taxon>
        <taxon>Pleurodelinae</taxon>
        <taxon>Pleurodeles</taxon>
    </lineage>
</organism>
<feature type="region of interest" description="Disordered" evidence="1">
    <location>
        <begin position="1"/>
        <end position="76"/>
    </location>
</feature>
<dbReference type="AlphaFoldDB" id="A0AAV7S977"/>
<evidence type="ECO:0000313" key="2">
    <source>
        <dbReference type="EMBL" id="KAJ1160727.1"/>
    </source>
</evidence>
<feature type="compositionally biased region" description="Basic and acidic residues" evidence="1">
    <location>
        <begin position="1"/>
        <end position="31"/>
    </location>
</feature>
<comment type="caution">
    <text evidence="2">The sequence shown here is derived from an EMBL/GenBank/DDBJ whole genome shotgun (WGS) entry which is preliminary data.</text>
</comment>
<dbReference type="Proteomes" id="UP001066276">
    <property type="component" value="Chromosome 4_2"/>
</dbReference>
<name>A0AAV7S977_PLEWA</name>
<evidence type="ECO:0000313" key="3">
    <source>
        <dbReference type="Proteomes" id="UP001066276"/>
    </source>
</evidence>
<gene>
    <name evidence="2" type="ORF">NDU88_001220</name>
</gene>
<proteinExistence type="predicted"/>
<sequence length="76" mass="8768">MKEKTDEENTEDARTKGKRKRPDEEVKKGRNGEASLKVQRKASTGETRPPRSKAERPRETRRGQLCLRRDMARSGT</sequence>
<accession>A0AAV7S977</accession>
<dbReference type="EMBL" id="JANPWB010000008">
    <property type="protein sequence ID" value="KAJ1160727.1"/>
    <property type="molecule type" value="Genomic_DNA"/>
</dbReference>
<protein>
    <submittedName>
        <fullName evidence="2">Uncharacterized protein</fullName>
    </submittedName>
</protein>
<keyword evidence="3" id="KW-1185">Reference proteome</keyword>